<feature type="region of interest" description="Disordered" evidence="1">
    <location>
        <begin position="1"/>
        <end position="22"/>
    </location>
</feature>
<organism evidence="2 3">
    <name type="scientific">Cinara cedri</name>
    <dbReference type="NCBI Taxonomy" id="506608"/>
    <lineage>
        <taxon>Eukaryota</taxon>
        <taxon>Metazoa</taxon>
        <taxon>Ecdysozoa</taxon>
        <taxon>Arthropoda</taxon>
        <taxon>Hexapoda</taxon>
        <taxon>Insecta</taxon>
        <taxon>Pterygota</taxon>
        <taxon>Neoptera</taxon>
        <taxon>Paraneoptera</taxon>
        <taxon>Hemiptera</taxon>
        <taxon>Sternorrhyncha</taxon>
        <taxon>Aphidomorpha</taxon>
        <taxon>Aphidoidea</taxon>
        <taxon>Aphididae</taxon>
        <taxon>Lachninae</taxon>
        <taxon>Cinara</taxon>
    </lineage>
</organism>
<dbReference type="EMBL" id="CABPRJ010001427">
    <property type="protein sequence ID" value="VVC35676.1"/>
    <property type="molecule type" value="Genomic_DNA"/>
</dbReference>
<dbReference type="Proteomes" id="UP000325440">
    <property type="component" value="Unassembled WGS sequence"/>
</dbReference>
<feature type="compositionally biased region" description="Polar residues" evidence="1">
    <location>
        <begin position="60"/>
        <end position="78"/>
    </location>
</feature>
<feature type="compositionally biased region" description="Low complexity" evidence="1">
    <location>
        <begin position="9"/>
        <end position="18"/>
    </location>
</feature>
<gene>
    <name evidence="2" type="ORF">CINCED_3A017598</name>
</gene>
<dbReference type="AlphaFoldDB" id="A0A5E4MTR8"/>
<feature type="region of interest" description="Disordered" evidence="1">
    <location>
        <begin position="60"/>
        <end position="82"/>
    </location>
</feature>
<evidence type="ECO:0000313" key="3">
    <source>
        <dbReference type="Proteomes" id="UP000325440"/>
    </source>
</evidence>
<proteinExistence type="predicted"/>
<protein>
    <recommendedName>
        <fullName evidence="4">Pre-C2HC domain-containing protein</fullName>
    </recommendedName>
</protein>
<dbReference type="OrthoDB" id="6630062at2759"/>
<evidence type="ECO:0000256" key="1">
    <source>
        <dbReference type="SAM" id="MobiDB-lite"/>
    </source>
</evidence>
<evidence type="ECO:0008006" key="4">
    <source>
        <dbReference type="Google" id="ProtNLM"/>
    </source>
</evidence>
<keyword evidence="3" id="KW-1185">Reference proteome</keyword>
<reference evidence="2 3" key="1">
    <citation type="submission" date="2019-08" db="EMBL/GenBank/DDBJ databases">
        <authorList>
            <person name="Alioto T."/>
            <person name="Alioto T."/>
            <person name="Gomez Garrido J."/>
        </authorList>
    </citation>
    <scope>NUCLEOTIDE SEQUENCE [LARGE SCALE GENOMIC DNA]</scope>
</reference>
<sequence>MPKSPNVQTNNINNSTINNKKKKTTIIQDAHLNSPSNKPDSNSMNNDGWLTQINKYDPFETTSTTKNIPNSPKTNTDAETIIIKPPPPPIFAKGIEDYPELCTTLIELIGVDNFMYKSTTNSLKIQIKDPSAYRTLIQFLKTEKAEYHTYQLKEDKPFRVVICNLHSSMPLTLIKDELDVCCFESHINQKQSPNFSTANNTDTLEHTVVTIPGVFIVGRIISHLHTLIHEMSQNASIVFKVTQPIIKAAQSIKIFNVEKHPVY</sequence>
<evidence type="ECO:0000313" key="2">
    <source>
        <dbReference type="EMBL" id="VVC35676.1"/>
    </source>
</evidence>
<accession>A0A5E4MTR8</accession>
<name>A0A5E4MTR8_9HEMI</name>